<evidence type="ECO:0000256" key="10">
    <source>
        <dbReference type="ARBA" id="ARBA00029606"/>
    </source>
</evidence>
<organism evidence="11">
    <name type="scientific">Magallana gigas</name>
    <name type="common">Pacific oyster</name>
    <name type="synonym">Crassostrea gigas</name>
    <dbReference type="NCBI Taxonomy" id="29159"/>
    <lineage>
        <taxon>Eukaryota</taxon>
        <taxon>Metazoa</taxon>
        <taxon>Spiralia</taxon>
        <taxon>Lophotrochozoa</taxon>
        <taxon>Mollusca</taxon>
        <taxon>Bivalvia</taxon>
        <taxon>Autobranchia</taxon>
        <taxon>Pteriomorphia</taxon>
        <taxon>Ostreida</taxon>
        <taxon>Ostreoidea</taxon>
        <taxon>Ostreidae</taxon>
        <taxon>Magallana</taxon>
    </lineage>
</organism>
<evidence type="ECO:0000256" key="1">
    <source>
        <dbReference type="ARBA" id="ARBA00004123"/>
    </source>
</evidence>
<dbReference type="PANTHER" id="PTHR13421">
    <property type="entry name" value="SNRNA-ACTIVATING PROTEIN COMPLEX SUBUNIT 3"/>
    <property type="match status" value="1"/>
</dbReference>
<comment type="subunit">
    <text evidence="9">Part of the SNAPc complex composed of 5 subunits: SNAPC1, SNAPC2, SNAPC3, SNAPC4 and SNAPC5. SNAPC3 interacts with SNAPC1.</text>
</comment>
<dbReference type="AlphaFoldDB" id="K1PHX7"/>
<keyword evidence="5" id="KW-0238">DNA-binding</keyword>
<dbReference type="GO" id="GO:0001006">
    <property type="term" value="F:RNA polymerase III type 3 promoter sequence-specific DNA binding"/>
    <property type="evidence" value="ECO:0007669"/>
    <property type="project" value="TreeGrafter"/>
</dbReference>
<comment type="subcellular location">
    <subcellularLocation>
        <location evidence="1">Nucleus</location>
    </subcellularLocation>
</comment>
<sequence>MEKLGVHRDASQLISVREFLTSWDASVIPGMEMISTKSDAAMLKALSKEMGTPIDTLQELSTVCGVQRDELERRQKNPTYKTFIKKAMRMKKCDYLMNFPPDAAQVKEECPKEFCVQHPDVIITAHVHQPNNTHLSFNMKIGLDQTLLVLGCERLTDLRDKITCVNDLALAGDLSENPDFTPEHYAKDIYKSGFFYIEGCFYNDFRDGGSQDYSQVIRDWAKEPGRGIGPMQSVAMEDTSFLDLNIRLGQPYIYLHQGDSCTYHMVLSHQDPQDIRDYPLVTHKHLKNQTKCRVCQMHASRWMAYDSEHSPENPSFFCEQCFRALHYDEHGNKIGNFQAFRYFDKSAVI</sequence>
<gene>
    <name evidence="11" type="ORF">CGI_10004473</name>
</gene>
<dbReference type="GO" id="GO:0042795">
    <property type="term" value="P:snRNA transcription by RNA polymerase II"/>
    <property type="evidence" value="ECO:0007669"/>
    <property type="project" value="TreeGrafter"/>
</dbReference>
<evidence type="ECO:0000256" key="7">
    <source>
        <dbReference type="ARBA" id="ARBA00023242"/>
    </source>
</evidence>
<evidence type="ECO:0000256" key="9">
    <source>
        <dbReference type="ARBA" id="ARBA00025958"/>
    </source>
</evidence>
<evidence type="ECO:0000256" key="8">
    <source>
        <dbReference type="ARBA" id="ARBA00025193"/>
    </source>
</evidence>
<evidence type="ECO:0000256" key="4">
    <source>
        <dbReference type="ARBA" id="ARBA00023015"/>
    </source>
</evidence>
<dbReference type="GO" id="GO:0003681">
    <property type="term" value="F:bent DNA binding"/>
    <property type="evidence" value="ECO:0007669"/>
    <property type="project" value="TreeGrafter"/>
</dbReference>
<evidence type="ECO:0000256" key="6">
    <source>
        <dbReference type="ARBA" id="ARBA00023163"/>
    </source>
</evidence>
<keyword evidence="4" id="KW-0805">Transcription regulation</keyword>
<evidence type="ECO:0000256" key="2">
    <source>
        <dbReference type="ARBA" id="ARBA00010410"/>
    </source>
</evidence>
<dbReference type="InterPro" id="IPR022042">
    <property type="entry name" value="snRNA-activating_su3"/>
</dbReference>
<dbReference type="EMBL" id="JH818005">
    <property type="protein sequence ID" value="EKC21168.1"/>
    <property type="molecule type" value="Genomic_DNA"/>
</dbReference>
<dbReference type="GO" id="GO:0000978">
    <property type="term" value="F:RNA polymerase II cis-regulatory region sequence-specific DNA binding"/>
    <property type="evidence" value="ECO:0007669"/>
    <property type="project" value="TreeGrafter"/>
</dbReference>
<reference evidence="11" key="1">
    <citation type="journal article" date="2012" name="Nature">
        <title>The oyster genome reveals stress adaptation and complexity of shell formation.</title>
        <authorList>
            <person name="Zhang G."/>
            <person name="Fang X."/>
            <person name="Guo X."/>
            <person name="Li L."/>
            <person name="Luo R."/>
            <person name="Xu F."/>
            <person name="Yang P."/>
            <person name="Zhang L."/>
            <person name="Wang X."/>
            <person name="Qi H."/>
            <person name="Xiong Z."/>
            <person name="Que H."/>
            <person name="Xie Y."/>
            <person name="Holland P.W."/>
            <person name="Paps J."/>
            <person name="Zhu Y."/>
            <person name="Wu F."/>
            <person name="Chen Y."/>
            <person name="Wang J."/>
            <person name="Peng C."/>
            <person name="Meng J."/>
            <person name="Yang L."/>
            <person name="Liu J."/>
            <person name="Wen B."/>
            <person name="Zhang N."/>
            <person name="Huang Z."/>
            <person name="Zhu Q."/>
            <person name="Feng Y."/>
            <person name="Mount A."/>
            <person name="Hedgecock D."/>
            <person name="Xu Z."/>
            <person name="Liu Y."/>
            <person name="Domazet-Loso T."/>
            <person name="Du Y."/>
            <person name="Sun X."/>
            <person name="Zhang S."/>
            <person name="Liu B."/>
            <person name="Cheng P."/>
            <person name="Jiang X."/>
            <person name="Li J."/>
            <person name="Fan D."/>
            <person name="Wang W."/>
            <person name="Fu W."/>
            <person name="Wang T."/>
            <person name="Wang B."/>
            <person name="Zhang J."/>
            <person name="Peng Z."/>
            <person name="Li Y."/>
            <person name="Li N."/>
            <person name="Wang J."/>
            <person name="Chen M."/>
            <person name="He Y."/>
            <person name="Tan F."/>
            <person name="Song X."/>
            <person name="Zheng Q."/>
            <person name="Huang R."/>
            <person name="Yang H."/>
            <person name="Du X."/>
            <person name="Chen L."/>
            <person name="Yang M."/>
            <person name="Gaffney P.M."/>
            <person name="Wang S."/>
            <person name="Luo L."/>
            <person name="She Z."/>
            <person name="Ming Y."/>
            <person name="Huang W."/>
            <person name="Zhang S."/>
            <person name="Huang B."/>
            <person name="Zhang Y."/>
            <person name="Qu T."/>
            <person name="Ni P."/>
            <person name="Miao G."/>
            <person name="Wang J."/>
            <person name="Wang Q."/>
            <person name="Steinberg C.E."/>
            <person name="Wang H."/>
            <person name="Li N."/>
            <person name="Qian L."/>
            <person name="Zhang G."/>
            <person name="Li Y."/>
            <person name="Yang H."/>
            <person name="Liu X."/>
            <person name="Wang J."/>
            <person name="Yin Y."/>
            <person name="Wang J."/>
        </authorList>
    </citation>
    <scope>NUCLEOTIDE SEQUENCE [LARGE SCALE GENOMIC DNA]</scope>
    <source>
        <strain evidence="11">05x7-T-G4-1.051#20</strain>
    </source>
</reference>
<comment type="similarity">
    <text evidence="2">Belongs to the SNAPC3/SRD2 family.</text>
</comment>
<dbReference type="GO" id="GO:0019185">
    <property type="term" value="C:snRNA-activating protein complex"/>
    <property type="evidence" value="ECO:0007669"/>
    <property type="project" value="TreeGrafter"/>
</dbReference>
<protein>
    <recommendedName>
        <fullName evidence="3">snRNA-activating protein complex subunit 3</fullName>
    </recommendedName>
    <alternativeName>
        <fullName evidence="10">Small nuclear RNA-activating complex polypeptide 3</fullName>
    </alternativeName>
</protein>
<dbReference type="GO" id="GO:0042796">
    <property type="term" value="P:snRNA transcription by RNA polymerase III"/>
    <property type="evidence" value="ECO:0007669"/>
    <property type="project" value="TreeGrafter"/>
</dbReference>
<evidence type="ECO:0000256" key="5">
    <source>
        <dbReference type="ARBA" id="ARBA00023125"/>
    </source>
</evidence>
<proteinExistence type="inferred from homology"/>
<dbReference type="PANTHER" id="PTHR13421:SF16">
    <property type="entry name" value="SNRNA-ACTIVATING PROTEIN COMPLEX SUBUNIT 3"/>
    <property type="match status" value="1"/>
</dbReference>
<dbReference type="GO" id="GO:0001046">
    <property type="term" value="F:core promoter sequence-specific DNA binding"/>
    <property type="evidence" value="ECO:0007669"/>
    <property type="project" value="TreeGrafter"/>
</dbReference>
<dbReference type="InParanoid" id="K1PHX7"/>
<dbReference type="Pfam" id="PF12251">
    <property type="entry name" value="SNAPC3"/>
    <property type="match status" value="1"/>
</dbReference>
<keyword evidence="6" id="KW-0804">Transcription</keyword>
<dbReference type="GO" id="GO:0005634">
    <property type="term" value="C:nucleus"/>
    <property type="evidence" value="ECO:0007669"/>
    <property type="project" value="UniProtKB-SubCell"/>
</dbReference>
<comment type="function">
    <text evidence="8">Part of the SNAPc complex required for the transcription of both RNA polymerase II and III small-nuclear RNA genes. Binds to the proximal sequence element (PSE), a non-TATA-box basal promoter element common to these 2 types of genes. Recruits TBP and BRF2 to the U6 snRNA TATA box.</text>
</comment>
<name>K1PHX7_MAGGI</name>
<evidence type="ECO:0000313" key="11">
    <source>
        <dbReference type="EMBL" id="EKC21168.1"/>
    </source>
</evidence>
<evidence type="ECO:0000256" key="3">
    <source>
        <dbReference type="ARBA" id="ARBA00013634"/>
    </source>
</evidence>
<keyword evidence="7" id="KW-0539">Nucleus</keyword>
<dbReference type="FunCoup" id="K1PHX7">
    <property type="interactions" value="469"/>
</dbReference>
<dbReference type="HOGENOM" id="CLU_041861_0_0_1"/>
<accession>K1PHX7</accession>